<dbReference type="KEGG" id="mmed:Mame_02128"/>
<comment type="similarity">
    <text evidence="1">Belongs to the metallo-beta-lactamase superfamily.</text>
</comment>
<keyword evidence="3 6" id="KW-0378">Hydrolase</keyword>
<dbReference type="CDD" id="cd16277">
    <property type="entry name" value="metallo-hydrolase-like_MBL-fold"/>
    <property type="match status" value="1"/>
</dbReference>
<dbReference type="InterPro" id="IPR036866">
    <property type="entry name" value="RibonucZ/Hydroxyglut_hydro"/>
</dbReference>
<evidence type="ECO:0000259" key="5">
    <source>
        <dbReference type="SMART" id="SM00849"/>
    </source>
</evidence>
<dbReference type="EMBL" id="CP020330">
    <property type="protein sequence ID" value="AQZ51466.1"/>
    <property type="molecule type" value="Genomic_DNA"/>
</dbReference>
<evidence type="ECO:0000256" key="2">
    <source>
        <dbReference type="ARBA" id="ARBA00022723"/>
    </source>
</evidence>
<dbReference type="EC" id="3.1.1.81" evidence="6"/>
<dbReference type="GO" id="GO:0102007">
    <property type="term" value="F:acyl-L-homoserine-lactone lactonohydrolase activity"/>
    <property type="evidence" value="ECO:0007669"/>
    <property type="project" value="UniProtKB-EC"/>
</dbReference>
<dbReference type="Gene3D" id="3.60.15.10">
    <property type="entry name" value="Ribonuclease Z/Hydroxyacylglutathione hydrolase-like"/>
    <property type="match status" value="1"/>
</dbReference>
<reference evidence="6 7" key="1">
    <citation type="submission" date="2017-03" db="EMBL/GenBank/DDBJ databases">
        <title>Foreign affairs: Plasmid Transfer between Roseobacters and Rhizobia.</title>
        <authorList>
            <person name="Bartling P."/>
            <person name="Bunk B."/>
            <person name="Overmann J."/>
            <person name="Brinkmann H."/>
            <person name="Petersen J."/>
        </authorList>
    </citation>
    <scope>NUCLEOTIDE SEQUENCE [LARGE SCALE GENOMIC DNA]</scope>
    <source>
        <strain evidence="6 7">MACL11</strain>
    </source>
</reference>
<evidence type="ECO:0000256" key="1">
    <source>
        <dbReference type="ARBA" id="ARBA00007749"/>
    </source>
</evidence>
<evidence type="ECO:0000256" key="4">
    <source>
        <dbReference type="ARBA" id="ARBA00022833"/>
    </source>
</evidence>
<feature type="domain" description="Metallo-beta-lactamase" evidence="5">
    <location>
        <begin position="58"/>
        <end position="269"/>
    </location>
</feature>
<dbReference type="Pfam" id="PF00753">
    <property type="entry name" value="Lactamase_B"/>
    <property type="match status" value="1"/>
</dbReference>
<dbReference type="OrthoDB" id="9773738at2"/>
<organism evidence="6 7">
    <name type="scientific">Martelella mediterranea DSM 17316</name>
    <dbReference type="NCBI Taxonomy" id="1122214"/>
    <lineage>
        <taxon>Bacteria</taxon>
        <taxon>Pseudomonadati</taxon>
        <taxon>Pseudomonadota</taxon>
        <taxon>Alphaproteobacteria</taxon>
        <taxon>Hyphomicrobiales</taxon>
        <taxon>Aurantimonadaceae</taxon>
        <taxon>Martelella</taxon>
    </lineage>
</organism>
<dbReference type="eggNOG" id="COG0491">
    <property type="taxonomic scope" value="Bacteria"/>
</dbReference>
<keyword evidence="7" id="KW-1185">Reference proteome</keyword>
<dbReference type="STRING" id="1122214.Mame_02128"/>
<evidence type="ECO:0000313" key="6">
    <source>
        <dbReference type="EMBL" id="AQZ51466.1"/>
    </source>
</evidence>
<dbReference type="GO" id="GO:0046872">
    <property type="term" value="F:metal ion binding"/>
    <property type="evidence" value="ECO:0007669"/>
    <property type="project" value="UniProtKB-KW"/>
</dbReference>
<dbReference type="RefSeq" id="WP_018062666.1">
    <property type="nucleotide sequence ID" value="NZ_AQWH01000001.1"/>
</dbReference>
<name>A0A1U9Z192_9HYPH</name>
<dbReference type="Proteomes" id="UP000191135">
    <property type="component" value="Chromosome"/>
</dbReference>
<protein>
    <submittedName>
        <fullName evidence="6">N-acyl homoserine lactonase AttM</fullName>
        <ecNumber evidence="6">3.1.1.81</ecNumber>
    </submittedName>
</protein>
<proteinExistence type="inferred from homology"/>
<gene>
    <name evidence="6" type="primary">attM</name>
    <name evidence="6" type="ORF">Mame_02128</name>
</gene>
<evidence type="ECO:0000313" key="7">
    <source>
        <dbReference type="Proteomes" id="UP000191135"/>
    </source>
</evidence>
<dbReference type="PANTHER" id="PTHR42978">
    <property type="entry name" value="QUORUM-QUENCHING LACTONASE YTNP-RELATED-RELATED"/>
    <property type="match status" value="1"/>
</dbReference>
<dbReference type="InterPro" id="IPR001279">
    <property type="entry name" value="Metallo-B-lactamas"/>
</dbReference>
<evidence type="ECO:0000256" key="3">
    <source>
        <dbReference type="ARBA" id="ARBA00022801"/>
    </source>
</evidence>
<dbReference type="SUPFAM" id="SSF56281">
    <property type="entry name" value="Metallo-hydrolase/oxidoreductase"/>
    <property type="match status" value="1"/>
</dbReference>
<accession>A0A1U9Z192</accession>
<dbReference type="SMART" id="SM00849">
    <property type="entry name" value="Lactamase_B"/>
    <property type="match status" value="1"/>
</dbReference>
<sequence>MNDIRLGDVTISAILEHQKFGMKPEDLFLGSDTETIRRHAAAMEPFLFDPETGRITLAFQSFLIRTPSKIILVDTCNGADKMTDAVTWDTQPWLDRFHALGLTLEDVDYVLCTHLHIDHTGWNTRLEKGRWVPTFPNATYLFDRGEYAYWQEVSRTGIVPPRQREEVWRINCLPVAEAGQAVLVDGAYRLDEHVSIVPTPGHSPGHYCVRVQSRGFEAIVLGDLAHHKLQCCEPNWSTPFCHDPAMAAKSRRKLFCEAVDSGALLLPTHFPSPTAGRLSARGEAFQFDFVTD</sequence>
<dbReference type="AlphaFoldDB" id="A0A1U9Z192"/>
<keyword evidence="4" id="KW-0862">Zinc</keyword>
<dbReference type="PANTHER" id="PTHR42978:SF6">
    <property type="entry name" value="QUORUM-QUENCHING LACTONASE YTNP-RELATED"/>
    <property type="match status" value="1"/>
</dbReference>
<keyword evidence="2" id="KW-0479">Metal-binding</keyword>
<dbReference type="InterPro" id="IPR051013">
    <property type="entry name" value="MBL_superfamily_lactonases"/>
</dbReference>